<name>A0A1J1HLY4_9DIPT</name>
<dbReference type="EMBL" id="CVRI01000004">
    <property type="protein sequence ID" value="CRK87233.1"/>
    <property type="molecule type" value="Genomic_DNA"/>
</dbReference>
<evidence type="ECO:0000313" key="2">
    <source>
        <dbReference type="EMBL" id="CRK87233.1"/>
    </source>
</evidence>
<sequence>MNGLSWNTVAIILIVCQMSTAAPNGVRVKRDDEVSLDPTNLDTTNAENDREKRKLPEAAFQSKNAVLGFVFGTSSASAHVVGTASRGSINAISPTKPPIKTTTDDTPDFDRTRVSLEIPDKLFGSSFTTVTNLSKIIGDLMTSTSRRTAQFLWVFKPLFGNALKIEIPEPTTESQIDI</sequence>
<feature type="chain" id="PRO_5012181824" evidence="1">
    <location>
        <begin position="22"/>
        <end position="178"/>
    </location>
</feature>
<proteinExistence type="predicted"/>
<feature type="signal peptide" evidence="1">
    <location>
        <begin position="1"/>
        <end position="21"/>
    </location>
</feature>
<gene>
    <name evidence="2" type="primary">putative AGAP000696-PB</name>
    <name evidence="2" type="ORF">CLUMA_CG001037</name>
</gene>
<evidence type="ECO:0000256" key="1">
    <source>
        <dbReference type="SAM" id="SignalP"/>
    </source>
</evidence>
<keyword evidence="3" id="KW-1185">Reference proteome</keyword>
<dbReference type="Proteomes" id="UP000183832">
    <property type="component" value="Unassembled WGS sequence"/>
</dbReference>
<organism evidence="2 3">
    <name type="scientific">Clunio marinus</name>
    <dbReference type="NCBI Taxonomy" id="568069"/>
    <lineage>
        <taxon>Eukaryota</taxon>
        <taxon>Metazoa</taxon>
        <taxon>Ecdysozoa</taxon>
        <taxon>Arthropoda</taxon>
        <taxon>Hexapoda</taxon>
        <taxon>Insecta</taxon>
        <taxon>Pterygota</taxon>
        <taxon>Neoptera</taxon>
        <taxon>Endopterygota</taxon>
        <taxon>Diptera</taxon>
        <taxon>Nematocera</taxon>
        <taxon>Chironomoidea</taxon>
        <taxon>Chironomidae</taxon>
        <taxon>Clunio</taxon>
    </lineage>
</organism>
<dbReference type="OrthoDB" id="8197466at2759"/>
<protein>
    <submittedName>
        <fullName evidence="2">CLUMA_CG001037, isoform A</fullName>
    </submittedName>
</protein>
<dbReference type="AlphaFoldDB" id="A0A1J1HLY4"/>
<evidence type="ECO:0000313" key="3">
    <source>
        <dbReference type="Proteomes" id="UP000183832"/>
    </source>
</evidence>
<accession>A0A1J1HLY4</accession>
<keyword evidence="1" id="KW-0732">Signal</keyword>
<reference evidence="2 3" key="1">
    <citation type="submission" date="2015-04" db="EMBL/GenBank/DDBJ databases">
        <authorList>
            <person name="Syromyatnikov M.Y."/>
            <person name="Popov V.N."/>
        </authorList>
    </citation>
    <scope>NUCLEOTIDE SEQUENCE [LARGE SCALE GENOMIC DNA]</scope>
</reference>